<dbReference type="RefSeq" id="XP_008314215.1">
    <property type="nucleotide sequence ID" value="XM_008315993.2"/>
</dbReference>
<dbReference type="PANTHER" id="PTHR21292:SF7">
    <property type="entry name" value="EXOCYST COMPLEX COMPONENT 3-LIKE 2"/>
    <property type="match status" value="1"/>
</dbReference>
<dbReference type="GeneID" id="103383003"/>
<dbReference type="RefSeq" id="XP_008314223.1">
    <property type="nucleotide sequence ID" value="XM_008316001.2"/>
</dbReference>
<dbReference type="Pfam" id="PF06046">
    <property type="entry name" value="Sec6"/>
    <property type="match status" value="1"/>
</dbReference>
<reference evidence="4 5" key="1">
    <citation type="journal article" date="2014" name="Nat. Genet.">
        <title>Whole-genome sequence of a flatfish provides insights into ZW sex chromosome evolution and adaptation to a benthic lifestyle.</title>
        <authorList>
            <person name="Chen S."/>
            <person name="Zhang G."/>
            <person name="Shao C."/>
            <person name="Huang Q."/>
            <person name="Liu G."/>
            <person name="Zhang P."/>
            <person name="Song W."/>
            <person name="An N."/>
            <person name="Chalopin D."/>
            <person name="Volff J.N."/>
            <person name="Hong Y."/>
            <person name="Li Q."/>
            <person name="Sha Z."/>
            <person name="Zhou H."/>
            <person name="Xie M."/>
            <person name="Yu Q."/>
            <person name="Liu Y."/>
            <person name="Xiang H."/>
            <person name="Wang N."/>
            <person name="Wu K."/>
            <person name="Yang C."/>
            <person name="Zhou Q."/>
            <person name="Liao X."/>
            <person name="Yang L."/>
            <person name="Hu Q."/>
            <person name="Zhang J."/>
            <person name="Meng L."/>
            <person name="Jin L."/>
            <person name="Tian Y."/>
            <person name="Lian J."/>
            <person name="Yang J."/>
            <person name="Miao G."/>
            <person name="Liu S."/>
            <person name="Liang Z."/>
            <person name="Yan F."/>
            <person name="Li Y."/>
            <person name="Sun B."/>
            <person name="Zhang H."/>
            <person name="Zhang J."/>
            <person name="Zhu Y."/>
            <person name="Du M."/>
            <person name="Zhao Y."/>
            <person name="Schartl M."/>
            <person name="Tang Q."/>
            <person name="Wang J."/>
        </authorList>
    </citation>
    <scope>NUCLEOTIDE SEQUENCE</scope>
</reference>
<name>A0A3P8W381_CYNSE</name>
<dbReference type="GeneTree" id="ENSGT01030000234613"/>
<evidence type="ECO:0000256" key="1">
    <source>
        <dbReference type="ARBA" id="ARBA00009447"/>
    </source>
</evidence>
<keyword evidence="2" id="KW-0175">Coiled coil</keyword>
<proteinExistence type="inferred from homology"/>
<dbReference type="AlphaFoldDB" id="A0A3P8W381"/>
<dbReference type="InterPro" id="IPR010326">
    <property type="entry name" value="EXOC3/Sec6"/>
</dbReference>
<evidence type="ECO:0000313" key="4">
    <source>
        <dbReference type="Ensembl" id="ENSCSEP00000020967.1"/>
    </source>
</evidence>
<evidence type="ECO:0000313" key="5">
    <source>
        <dbReference type="Proteomes" id="UP000265120"/>
    </source>
</evidence>
<dbReference type="KEGG" id="csem:103383003"/>
<dbReference type="GO" id="GO:0000145">
    <property type="term" value="C:exocyst"/>
    <property type="evidence" value="ECO:0007669"/>
    <property type="project" value="InterPro"/>
</dbReference>
<reference evidence="4" key="3">
    <citation type="submission" date="2025-09" db="UniProtKB">
        <authorList>
            <consortium name="Ensembl"/>
        </authorList>
    </citation>
    <scope>IDENTIFICATION</scope>
</reference>
<reference evidence="4" key="2">
    <citation type="submission" date="2025-08" db="UniProtKB">
        <authorList>
            <consortium name="Ensembl"/>
        </authorList>
    </citation>
    <scope>IDENTIFICATION</scope>
</reference>
<feature type="coiled-coil region" evidence="2">
    <location>
        <begin position="122"/>
        <end position="150"/>
    </location>
</feature>
<dbReference type="PANTHER" id="PTHR21292">
    <property type="entry name" value="EXOCYST COMPLEX COMPONENT SEC6-RELATED"/>
    <property type="match status" value="1"/>
</dbReference>
<dbReference type="InterPro" id="IPR042532">
    <property type="entry name" value="EXOC3/Sec6_C"/>
</dbReference>
<dbReference type="GO" id="GO:0006887">
    <property type="term" value="P:exocytosis"/>
    <property type="evidence" value="ECO:0007669"/>
    <property type="project" value="InterPro"/>
</dbReference>
<dbReference type="OMA" id="MDVHMLV"/>
<dbReference type="InParanoid" id="A0A3P8W381"/>
<evidence type="ECO:0000256" key="2">
    <source>
        <dbReference type="SAM" id="Coils"/>
    </source>
</evidence>
<organism evidence="4 5">
    <name type="scientific">Cynoglossus semilaevis</name>
    <name type="common">Tongue sole</name>
    <dbReference type="NCBI Taxonomy" id="244447"/>
    <lineage>
        <taxon>Eukaryota</taxon>
        <taxon>Metazoa</taxon>
        <taxon>Chordata</taxon>
        <taxon>Craniata</taxon>
        <taxon>Vertebrata</taxon>
        <taxon>Euteleostomi</taxon>
        <taxon>Actinopterygii</taxon>
        <taxon>Neopterygii</taxon>
        <taxon>Teleostei</taxon>
        <taxon>Neoteleostei</taxon>
        <taxon>Acanthomorphata</taxon>
        <taxon>Carangaria</taxon>
        <taxon>Pleuronectiformes</taxon>
        <taxon>Pleuronectoidei</taxon>
        <taxon>Cynoglossidae</taxon>
        <taxon>Cynoglossinae</taxon>
        <taxon>Cynoglossus</taxon>
    </lineage>
</organism>
<evidence type="ECO:0000256" key="3">
    <source>
        <dbReference type="SAM" id="MobiDB-lite"/>
    </source>
</evidence>
<dbReference type="Ensembl" id="ENSCSET00000021239.1">
    <property type="protein sequence ID" value="ENSCSEP00000020967.1"/>
    <property type="gene ID" value="ENSCSEG00000013401.1"/>
</dbReference>
<dbReference type="Gene3D" id="1.10.357.70">
    <property type="entry name" value="Exocyst complex component Sec6, C-terminal domain"/>
    <property type="match status" value="1"/>
</dbReference>
<dbReference type="GO" id="GO:0000149">
    <property type="term" value="F:SNARE binding"/>
    <property type="evidence" value="ECO:0007669"/>
    <property type="project" value="TreeGrafter"/>
</dbReference>
<accession>A0A3P8W381</accession>
<dbReference type="STRING" id="244447.ENSCSEP00000020967"/>
<dbReference type="Proteomes" id="UP000265120">
    <property type="component" value="Chromosome 1"/>
</dbReference>
<dbReference type="GO" id="GO:0051601">
    <property type="term" value="P:exocyst localization"/>
    <property type="evidence" value="ECO:0007669"/>
    <property type="project" value="TreeGrafter"/>
</dbReference>
<keyword evidence="5" id="KW-1185">Reference proteome</keyword>
<feature type="compositionally biased region" description="Polar residues" evidence="3">
    <location>
        <begin position="44"/>
        <end position="67"/>
    </location>
</feature>
<sequence length="757" mass="87759">MSETREKPDPDQITRSPTANDNSKKPLGLVQSFRKSFRKGSEKSAPSQTSQTEAAGGPSTESASSPVKEQRSKSMKRSKTDPNMTTSSEFFKSSRRSLRFSSKKDKDHDKVAKKELLISEAAAAAAEKIVKEQEKKEEEELAEIDELYTLPELPHTPLSVMQISKLIEMEVLEEAHLNLLAMRREFQQQQQCGQDSPIDLAKKEKDLNLLYMDLRNKINTIVRDSNSMPSRNKGLLVPVARIIQEEEKRTDEPGGLPGSWMEAWREAVSEGVRVKVESVHLEQNTAGLSVHLGLLGKAIVDDLESVKRELRWSYPPSFRVFSTYVKGYHRTVGQHMKKLEQQVTELKDMYALLDWIINKYSSEKIMGNLSLQPEMVEESTELELEENVLQELKDKYCSRVQVDLKFSLDRIIQLENEEVWMKKKEPTKFGEDKDSPFHAIYMTVDGIVKNTQVLDKDLGTRVIPSCLQELEQFPSRFESEFVSRCSSLRPQPLWTHYHISYINCFSALQEHMEVYNSPSPAESETFRKEVKRLMSRLMQSLEDQFKEDVKPFLRRMMTRKWLSNNDDFDELYQRTTTLYENCTLLTPQHAQVFVSHLHFHVLREYVGQLMKNKYSCKNRKHEKAAAKIREQWEKLVDVFTDMTLTHEWMFTAGDDLSDIIGQKNKADIKEHLEPVVMHYPDFSRKHLVALLNFRGLVRGREHQLILQRFKELKQKVDSRNGRVDRSRMLFGDMQVNVNTGFLSSAPMFCFHFLLPDS</sequence>
<dbReference type="CTD" id="91828"/>
<feature type="region of interest" description="Disordered" evidence="3">
    <location>
        <begin position="1"/>
        <end position="106"/>
    </location>
</feature>
<comment type="similarity">
    <text evidence="1">Belongs to the SEC6 family.</text>
</comment>
<dbReference type="OrthoDB" id="190098at2759"/>
<feature type="compositionally biased region" description="Basic and acidic residues" evidence="3">
    <location>
        <begin position="1"/>
        <end position="12"/>
    </location>
</feature>
<protein>
    <submittedName>
        <fullName evidence="4">Exocyst complex component 3-like 4</fullName>
    </submittedName>
</protein>